<protein>
    <recommendedName>
        <fullName evidence="3">Endonuclease/exonuclease/phosphatase domain-containing protein</fullName>
    </recommendedName>
</protein>
<proteinExistence type="predicted"/>
<keyword evidence="2" id="KW-1185">Reference proteome</keyword>
<dbReference type="AlphaFoldDB" id="A0A8K0KK79"/>
<gene>
    <name evidence="1" type="ORF">J437_LFUL013379</name>
</gene>
<organism evidence="1 2">
    <name type="scientific">Ladona fulva</name>
    <name type="common">Scarce chaser dragonfly</name>
    <name type="synonym">Libellula fulva</name>
    <dbReference type="NCBI Taxonomy" id="123851"/>
    <lineage>
        <taxon>Eukaryota</taxon>
        <taxon>Metazoa</taxon>
        <taxon>Ecdysozoa</taxon>
        <taxon>Arthropoda</taxon>
        <taxon>Hexapoda</taxon>
        <taxon>Insecta</taxon>
        <taxon>Pterygota</taxon>
        <taxon>Palaeoptera</taxon>
        <taxon>Odonata</taxon>
        <taxon>Epiprocta</taxon>
        <taxon>Anisoptera</taxon>
        <taxon>Libelluloidea</taxon>
        <taxon>Libellulidae</taxon>
        <taxon>Ladona</taxon>
    </lineage>
</organism>
<name>A0A8K0KK79_LADFU</name>
<accession>A0A8K0KK79</accession>
<reference evidence="1" key="1">
    <citation type="submission" date="2013-04" db="EMBL/GenBank/DDBJ databases">
        <authorList>
            <person name="Qu J."/>
            <person name="Murali S.C."/>
            <person name="Bandaranaike D."/>
            <person name="Bellair M."/>
            <person name="Blankenburg K."/>
            <person name="Chao H."/>
            <person name="Dinh H."/>
            <person name="Doddapaneni H."/>
            <person name="Downs B."/>
            <person name="Dugan-Rocha S."/>
            <person name="Elkadiri S."/>
            <person name="Gnanaolivu R.D."/>
            <person name="Hernandez B."/>
            <person name="Javaid M."/>
            <person name="Jayaseelan J.C."/>
            <person name="Lee S."/>
            <person name="Li M."/>
            <person name="Ming W."/>
            <person name="Munidasa M."/>
            <person name="Muniz J."/>
            <person name="Nguyen L."/>
            <person name="Ongeri F."/>
            <person name="Osuji N."/>
            <person name="Pu L.-L."/>
            <person name="Puazo M."/>
            <person name="Qu C."/>
            <person name="Quiroz J."/>
            <person name="Raj R."/>
            <person name="Weissenberger G."/>
            <person name="Xin Y."/>
            <person name="Zou X."/>
            <person name="Han Y."/>
            <person name="Richards S."/>
            <person name="Worley K."/>
            <person name="Muzny D."/>
            <person name="Gibbs R."/>
        </authorList>
    </citation>
    <scope>NUCLEOTIDE SEQUENCE</scope>
    <source>
        <strain evidence="1">Sampled in the wild</strain>
    </source>
</reference>
<dbReference type="EMBL" id="KZ308746">
    <property type="protein sequence ID" value="KAG8233788.1"/>
    <property type="molecule type" value="Genomic_DNA"/>
</dbReference>
<evidence type="ECO:0000313" key="1">
    <source>
        <dbReference type="EMBL" id="KAG8233788.1"/>
    </source>
</evidence>
<sequence>MHVRSLGEVLLLGDFNLKIQWSSSDTGVCNDFCDDYFFQHFILATLDYVVSSFYIERITIGRNIFCSDHLSLEFEIIPSMWPVLGRRDISTPPRAIPNWKKTHWEAVNRPLSLLPWCLLESDSIEESVSLFYE</sequence>
<evidence type="ECO:0000313" key="2">
    <source>
        <dbReference type="Proteomes" id="UP000792457"/>
    </source>
</evidence>
<dbReference type="Proteomes" id="UP000792457">
    <property type="component" value="Unassembled WGS sequence"/>
</dbReference>
<comment type="caution">
    <text evidence="1">The sequence shown here is derived from an EMBL/GenBank/DDBJ whole genome shotgun (WGS) entry which is preliminary data.</text>
</comment>
<reference evidence="1" key="2">
    <citation type="submission" date="2017-10" db="EMBL/GenBank/DDBJ databases">
        <title>Ladona fulva Genome sequencing and assembly.</title>
        <authorList>
            <person name="Murali S."/>
            <person name="Richards S."/>
            <person name="Bandaranaike D."/>
            <person name="Bellair M."/>
            <person name="Blankenburg K."/>
            <person name="Chao H."/>
            <person name="Dinh H."/>
            <person name="Doddapaneni H."/>
            <person name="Dugan-Rocha S."/>
            <person name="Elkadiri S."/>
            <person name="Gnanaolivu R."/>
            <person name="Hernandez B."/>
            <person name="Skinner E."/>
            <person name="Javaid M."/>
            <person name="Lee S."/>
            <person name="Li M."/>
            <person name="Ming W."/>
            <person name="Munidasa M."/>
            <person name="Muniz J."/>
            <person name="Nguyen L."/>
            <person name="Hughes D."/>
            <person name="Osuji N."/>
            <person name="Pu L.-L."/>
            <person name="Puazo M."/>
            <person name="Qu C."/>
            <person name="Quiroz J."/>
            <person name="Raj R."/>
            <person name="Weissenberger G."/>
            <person name="Xin Y."/>
            <person name="Zou X."/>
            <person name="Han Y."/>
            <person name="Worley K."/>
            <person name="Muzny D."/>
            <person name="Gibbs R."/>
        </authorList>
    </citation>
    <scope>NUCLEOTIDE SEQUENCE</scope>
    <source>
        <strain evidence="1">Sampled in the wild</strain>
    </source>
</reference>
<evidence type="ECO:0008006" key="3">
    <source>
        <dbReference type="Google" id="ProtNLM"/>
    </source>
</evidence>